<dbReference type="PANTHER" id="PTHR10623">
    <property type="entry name" value="MICROTUBULE-ASSOCIATED PROTEIN RP/EB FAMILY MEMBER"/>
    <property type="match status" value="1"/>
</dbReference>
<feature type="compositionally biased region" description="Low complexity" evidence="6">
    <location>
        <begin position="251"/>
        <end position="261"/>
    </location>
</feature>
<feature type="compositionally biased region" description="Polar residues" evidence="6">
    <location>
        <begin position="431"/>
        <end position="443"/>
    </location>
</feature>
<feature type="domain" description="EB1 C-terminal" evidence="7">
    <location>
        <begin position="540"/>
        <end position="623"/>
    </location>
</feature>
<feature type="compositionally biased region" description="Polar residues" evidence="6">
    <location>
        <begin position="235"/>
        <end position="250"/>
    </location>
</feature>
<evidence type="ECO:0000256" key="2">
    <source>
        <dbReference type="ARBA" id="ARBA00022490"/>
    </source>
</evidence>
<comment type="caution">
    <text evidence="8">The sequence shown here is derived from an EMBL/GenBank/DDBJ whole genome shotgun (WGS) entry which is preliminary data.</text>
</comment>
<dbReference type="OMA" id="KANAGAW"/>
<dbReference type="Gene3D" id="1.10.418.10">
    <property type="entry name" value="Calponin-like domain"/>
    <property type="match status" value="1"/>
</dbReference>
<feature type="compositionally biased region" description="Low complexity" evidence="6">
    <location>
        <begin position="403"/>
        <end position="415"/>
    </location>
</feature>
<dbReference type="RefSeq" id="XP_015652644.1">
    <property type="nucleotide sequence ID" value="XM_015808931.1"/>
</dbReference>
<keyword evidence="3 5" id="KW-0493">Microtubule</keyword>
<feature type="region of interest" description="Disordered" evidence="6">
    <location>
        <begin position="235"/>
        <end position="559"/>
    </location>
</feature>
<dbReference type="EMBL" id="LGTL01000031">
    <property type="protein sequence ID" value="KPA74206.1"/>
    <property type="molecule type" value="Genomic_DNA"/>
</dbReference>
<dbReference type="Proteomes" id="UP000037923">
    <property type="component" value="Unassembled WGS sequence"/>
</dbReference>
<keyword evidence="9" id="KW-1185">Reference proteome</keyword>
<dbReference type="GeneID" id="26909742"/>
<name>A0A0M9FR69_LEPPY</name>
<feature type="region of interest" description="Disordered" evidence="6">
    <location>
        <begin position="158"/>
        <end position="193"/>
    </location>
</feature>
<dbReference type="InterPro" id="IPR036133">
    <property type="entry name" value="EB1_C_sf"/>
</dbReference>
<dbReference type="SUPFAM" id="SSF140612">
    <property type="entry name" value="EB1 dimerisation domain-like"/>
    <property type="match status" value="1"/>
</dbReference>
<evidence type="ECO:0000259" key="7">
    <source>
        <dbReference type="PROSITE" id="PS51230"/>
    </source>
</evidence>
<evidence type="ECO:0000256" key="4">
    <source>
        <dbReference type="ARBA" id="ARBA00023212"/>
    </source>
</evidence>
<dbReference type="EMBL" id="LGTL01000031">
    <property type="protein sequence ID" value="KPA74205.1"/>
    <property type="molecule type" value="Genomic_DNA"/>
</dbReference>
<feature type="compositionally biased region" description="Polar residues" evidence="6">
    <location>
        <begin position="331"/>
        <end position="367"/>
    </location>
</feature>
<feature type="compositionally biased region" description="Polar residues" evidence="6">
    <location>
        <begin position="174"/>
        <end position="184"/>
    </location>
</feature>
<dbReference type="AlphaFoldDB" id="A0A0M9FR69"/>
<dbReference type="PROSITE" id="PS51230">
    <property type="entry name" value="EB1_C"/>
    <property type="match status" value="1"/>
</dbReference>
<dbReference type="Pfam" id="PF03271">
    <property type="entry name" value="EB1"/>
    <property type="match status" value="1"/>
</dbReference>
<evidence type="ECO:0000313" key="8">
    <source>
        <dbReference type="EMBL" id="KPA74206.1"/>
    </source>
</evidence>
<evidence type="ECO:0000256" key="6">
    <source>
        <dbReference type="SAM" id="MobiDB-lite"/>
    </source>
</evidence>
<dbReference type="RefSeq" id="XP_015652645.1">
    <property type="nucleotide sequence ID" value="XM_015808932.1"/>
</dbReference>
<proteinExistence type="predicted"/>
<accession>A0A0M9FR69</accession>
<keyword evidence="4" id="KW-0206">Cytoskeleton</keyword>
<feature type="compositionally biased region" description="Polar residues" evidence="6">
    <location>
        <begin position="488"/>
        <end position="502"/>
    </location>
</feature>
<dbReference type="InterPro" id="IPR027328">
    <property type="entry name" value="MAPRE"/>
</dbReference>
<dbReference type="SUPFAM" id="SSF47576">
    <property type="entry name" value="Calponin-homology domain, CH-domain"/>
    <property type="match status" value="1"/>
</dbReference>
<feature type="compositionally biased region" description="Low complexity" evidence="6">
    <location>
        <begin position="371"/>
        <end position="389"/>
    </location>
</feature>
<dbReference type="InterPro" id="IPR036872">
    <property type="entry name" value="CH_dom_sf"/>
</dbReference>
<protein>
    <recommendedName>
        <fullName evidence="7">EB1 C-terminal domain-containing protein</fullName>
    </recommendedName>
</protein>
<feature type="compositionally biased region" description="Basic and acidic residues" evidence="6">
    <location>
        <begin position="269"/>
        <end position="281"/>
    </location>
</feature>
<evidence type="ECO:0000313" key="9">
    <source>
        <dbReference type="Proteomes" id="UP000037923"/>
    </source>
</evidence>
<dbReference type="OrthoDB" id="2119228at2759"/>
<dbReference type="GO" id="GO:0008017">
    <property type="term" value="F:microtubule binding"/>
    <property type="evidence" value="ECO:0007669"/>
    <property type="project" value="InterPro"/>
</dbReference>
<dbReference type="GO" id="GO:0005874">
    <property type="term" value="C:microtubule"/>
    <property type="evidence" value="ECO:0007669"/>
    <property type="project" value="UniProtKB-KW"/>
</dbReference>
<evidence type="ECO:0000256" key="3">
    <source>
        <dbReference type="ARBA" id="ARBA00022701"/>
    </source>
</evidence>
<evidence type="ECO:0000256" key="5">
    <source>
        <dbReference type="PROSITE-ProRule" id="PRU00576"/>
    </source>
</evidence>
<feature type="compositionally biased region" description="Low complexity" evidence="6">
    <location>
        <begin position="297"/>
        <end position="309"/>
    </location>
</feature>
<gene>
    <name evidence="8" type="ORF">ABB37_09459</name>
</gene>
<dbReference type="Gene3D" id="1.20.5.1430">
    <property type="match status" value="1"/>
</dbReference>
<dbReference type="InterPro" id="IPR004953">
    <property type="entry name" value="EB1_C"/>
</dbReference>
<feature type="compositionally biased region" description="Low complexity" evidence="6">
    <location>
        <begin position="523"/>
        <end position="534"/>
    </location>
</feature>
<keyword evidence="2" id="KW-0963">Cytoplasm</keyword>
<sequence>MLRNLQVVPATEPWSEMLEWVNRSMPIEAPNRIKTPMMLKVEDCGHGVPYALMLPTMLPIVHTPLLTSKVKVPAKTDYEAAANLKIIQDALRRNGIVIPDVLANSQQKLIGRNFQANLQLLQWFRGLYVALQQCGIEAGEGRIVLAAPSNEDSILSLGSPPASVLQAEDRRRSSSVNGTKSESQVLREAREADAKGDAAAAAAVAIVSEHRTHSQNRSRSRNSVFEATILNSANSSSLPVHRQQVPTKLSQQQQQQQQPQQEHNSIGGSRREERGSLEDSLVKSMISPLPAPPLATAPPLEIAPRASPAAPQPQPPVATKKEQTPAARAKTPSQTRKASGTLTRPSLWTGAQATSTAEPPTVSTETAKPNAAVPRRSSATRRPPSQSAATGANGLRTPHRAESSTASTRARSSITGRNSVVFKPVPARLSVGSSARRQPSERSGGTPRAADGAAGSTRGVAGSLRGSTPKRSAAENGGDRVAAPSAVANGTSQHTASRSTKPATKPIIALSKTTPAAPRQSKSPISELAAAPASAPAPVPPLSTNNTAVGPPSSEHAANVDVLQLQVDRQFYYDKLRSIEELVECMEAKKKQERQSNAKAWDSKDDEMMDFTNSVRSVLYAES</sequence>
<comment type="subcellular location">
    <subcellularLocation>
        <location evidence="1">Cytoplasm</location>
        <location evidence="1">Cytoskeleton</location>
    </subcellularLocation>
</comment>
<evidence type="ECO:0000256" key="1">
    <source>
        <dbReference type="ARBA" id="ARBA00004245"/>
    </source>
</evidence>
<organism evidence="8 9">
    <name type="scientific">Leptomonas pyrrhocoris</name>
    <name type="common">Firebug parasite</name>
    <dbReference type="NCBI Taxonomy" id="157538"/>
    <lineage>
        <taxon>Eukaryota</taxon>
        <taxon>Discoba</taxon>
        <taxon>Euglenozoa</taxon>
        <taxon>Kinetoplastea</taxon>
        <taxon>Metakinetoplastina</taxon>
        <taxon>Trypanosomatida</taxon>
        <taxon>Trypanosomatidae</taxon>
        <taxon>Leishmaniinae</taxon>
        <taxon>Leptomonas</taxon>
    </lineage>
</organism>
<dbReference type="VEuPathDB" id="TriTrypDB:LpyrH10_31_1130"/>
<reference evidence="8 9" key="1">
    <citation type="submission" date="2015-07" db="EMBL/GenBank/DDBJ databases">
        <title>High-quality genome of monoxenous trypanosomatid Leptomonas pyrrhocoris.</title>
        <authorList>
            <person name="Flegontov P."/>
            <person name="Butenko A."/>
            <person name="Firsov S."/>
            <person name="Vlcek C."/>
            <person name="Logacheva M.D."/>
            <person name="Field M."/>
            <person name="Filatov D."/>
            <person name="Flegontova O."/>
            <person name="Gerasimov E."/>
            <person name="Jackson A.P."/>
            <person name="Kelly S."/>
            <person name="Opperdoes F."/>
            <person name="O'Reilly A."/>
            <person name="Votypka J."/>
            <person name="Yurchenko V."/>
            <person name="Lukes J."/>
        </authorList>
    </citation>
    <scope>NUCLEOTIDE SEQUENCE [LARGE SCALE GENOMIC DNA]</scope>
    <source>
        <strain evidence="8">H10</strain>
    </source>
</reference>